<feature type="region of interest" description="Disordered" evidence="1">
    <location>
        <begin position="1"/>
        <end position="21"/>
    </location>
</feature>
<proteinExistence type="predicted"/>
<name>A0A0F9DYD7_9ZZZZ</name>
<sequence length="80" mass="9279">MVDNKDNGKNKGDSKMGLPAHDDWKFSGEEIAFEEQINKIMERTRITREEAIESLDRLENHPVVIDINRSLIEAIEEIKK</sequence>
<protein>
    <submittedName>
        <fullName evidence="2">Uncharacterized protein</fullName>
    </submittedName>
</protein>
<organism evidence="2">
    <name type="scientific">marine sediment metagenome</name>
    <dbReference type="NCBI Taxonomy" id="412755"/>
    <lineage>
        <taxon>unclassified sequences</taxon>
        <taxon>metagenomes</taxon>
        <taxon>ecological metagenomes</taxon>
    </lineage>
</organism>
<gene>
    <name evidence="2" type="ORF">LCGC14_2221710</name>
</gene>
<dbReference type="AlphaFoldDB" id="A0A0F9DYD7"/>
<comment type="caution">
    <text evidence="2">The sequence shown here is derived from an EMBL/GenBank/DDBJ whole genome shotgun (WGS) entry which is preliminary data.</text>
</comment>
<evidence type="ECO:0000256" key="1">
    <source>
        <dbReference type="SAM" id="MobiDB-lite"/>
    </source>
</evidence>
<reference evidence="2" key="1">
    <citation type="journal article" date="2015" name="Nature">
        <title>Complex archaea that bridge the gap between prokaryotes and eukaryotes.</title>
        <authorList>
            <person name="Spang A."/>
            <person name="Saw J.H."/>
            <person name="Jorgensen S.L."/>
            <person name="Zaremba-Niedzwiedzka K."/>
            <person name="Martijn J."/>
            <person name="Lind A.E."/>
            <person name="van Eijk R."/>
            <person name="Schleper C."/>
            <person name="Guy L."/>
            <person name="Ettema T.J."/>
        </authorList>
    </citation>
    <scope>NUCLEOTIDE SEQUENCE</scope>
</reference>
<evidence type="ECO:0000313" key="2">
    <source>
        <dbReference type="EMBL" id="KKL58801.1"/>
    </source>
</evidence>
<accession>A0A0F9DYD7</accession>
<dbReference type="EMBL" id="LAZR01029695">
    <property type="protein sequence ID" value="KKL58801.1"/>
    <property type="molecule type" value="Genomic_DNA"/>
</dbReference>